<reference evidence="4" key="4">
    <citation type="submission" date="2024-05" db="EMBL/GenBank/DDBJ databases">
        <authorList>
            <person name="Sun Q."/>
            <person name="Zhou Y."/>
        </authorList>
    </citation>
    <scope>NUCLEOTIDE SEQUENCE</scope>
    <source>
        <strain evidence="4">CGMCC 1.18437</strain>
    </source>
</reference>
<protein>
    <submittedName>
        <fullName evidence="5">AcrR family transcriptional regulator</fullName>
    </submittedName>
    <submittedName>
        <fullName evidence="4">TetR family transcriptional regulator</fullName>
    </submittedName>
</protein>
<keyword evidence="1" id="KW-0805">Transcription regulation</keyword>
<organism evidence="5 6">
    <name type="scientific">Deinococcus metalli</name>
    <dbReference type="NCBI Taxonomy" id="1141878"/>
    <lineage>
        <taxon>Bacteria</taxon>
        <taxon>Thermotogati</taxon>
        <taxon>Deinococcota</taxon>
        <taxon>Deinococci</taxon>
        <taxon>Deinococcales</taxon>
        <taxon>Deinococcaceae</taxon>
        <taxon>Deinococcus</taxon>
    </lineage>
</organism>
<evidence type="ECO:0000256" key="1">
    <source>
        <dbReference type="ARBA" id="ARBA00023015"/>
    </source>
</evidence>
<reference evidence="4" key="1">
    <citation type="journal article" date="2014" name="Int. J. Syst. Evol. Microbiol.">
        <title>Complete genome of a new Firmicutes species belonging to the dominant human colonic microbiota ('Ruminococcus bicirculans') reveals two chromosomes and a selective capacity to utilize plant glucans.</title>
        <authorList>
            <consortium name="NISC Comparative Sequencing Program"/>
            <person name="Wegmann U."/>
            <person name="Louis P."/>
            <person name="Goesmann A."/>
            <person name="Henrissat B."/>
            <person name="Duncan S.H."/>
            <person name="Flint H.J."/>
        </authorList>
    </citation>
    <scope>NUCLEOTIDE SEQUENCE</scope>
    <source>
        <strain evidence="4">CGMCC 1.18437</strain>
    </source>
</reference>
<dbReference type="InterPro" id="IPR036271">
    <property type="entry name" value="Tet_transcr_reg_TetR-rel_C_sf"/>
</dbReference>
<dbReference type="Proteomes" id="UP000619376">
    <property type="component" value="Unassembled WGS sequence"/>
</dbReference>
<dbReference type="EMBL" id="BNAJ01000009">
    <property type="protein sequence ID" value="GHF54396.1"/>
    <property type="molecule type" value="Genomic_DNA"/>
</dbReference>
<proteinExistence type="predicted"/>
<dbReference type="PANTHER" id="PTHR30055">
    <property type="entry name" value="HTH-TYPE TRANSCRIPTIONAL REGULATOR RUTR"/>
    <property type="match status" value="1"/>
</dbReference>
<dbReference type="EMBL" id="JACHFK010000010">
    <property type="protein sequence ID" value="MBB5378096.1"/>
    <property type="molecule type" value="Genomic_DNA"/>
</dbReference>
<dbReference type="PANTHER" id="PTHR30055:SF234">
    <property type="entry name" value="HTH-TYPE TRANSCRIPTIONAL REGULATOR BETI"/>
    <property type="match status" value="1"/>
</dbReference>
<dbReference type="AlphaFoldDB" id="A0A7W8NQP5"/>
<dbReference type="RefSeq" id="WP_184114230.1">
    <property type="nucleotide sequence ID" value="NZ_BNAJ01000009.1"/>
</dbReference>
<gene>
    <name evidence="4" type="ORF">GCM10017781_33390</name>
    <name evidence="5" type="ORF">HNQ07_003597</name>
</gene>
<comment type="caution">
    <text evidence="5">The sequence shown here is derived from an EMBL/GenBank/DDBJ whole genome shotgun (WGS) entry which is preliminary data.</text>
</comment>
<accession>A0A7W8NQP5</accession>
<dbReference type="SUPFAM" id="SSF48498">
    <property type="entry name" value="Tetracyclin repressor-like, C-terminal domain"/>
    <property type="match status" value="1"/>
</dbReference>
<evidence type="ECO:0000313" key="7">
    <source>
        <dbReference type="Proteomes" id="UP000619376"/>
    </source>
</evidence>
<dbReference type="InterPro" id="IPR009057">
    <property type="entry name" value="Homeodomain-like_sf"/>
</dbReference>
<dbReference type="SUPFAM" id="SSF46689">
    <property type="entry name" value="Homeodomain-like"/>
    <property type="match status" value="1"/>
</dbReference>
<name>A0A7W8NQP5_9DEIO</name>
<evidence type="ECO:0000256" key="3">
    <source>
        <dbReference type="ARBA" id="ARBA00023163"/>
    </source>
</evidence>
<keyword evidence="3" id="KW-0804">Transcription</keyword>
<evidence type="ECO:0000313" key="5">
    <source>
        <dbReference type="EMBL" id="MBB5378096.1"/>
    </source>
</evidence>
<evidence type="ECO:0000313" key="4">
    <source>
        <dbReference type="EMBL" id="GHF54396.1"/>
    </source>
</evidence>
<dbReference type="GO" id="GO:0000976">
    <property type="term" value="F:transcription cis-regulatory region binding"/>
    <property type="evidence" value="ECO:0007669"/>
    <property type="project" value="TreeGrafter"/>
</dbReference>
<reference evidence="7" key="2">
    <citation type="journal article" date="2019" name="Int. J. Syst. Evol. Microbiol.">
        <title>The Global Catalogue of Microorganisms (GCM) 10K type strain sequencing project: providing services to taxonomists for standard genome sequencing and annotation.</title>
        <authorList>
            <consortium name="The Broad Institute Genomics Platform"/>
            <consortium name="The Broad Institute Genome Sequencing Center for Infectious Disease"/>
            <person name="Wu L."/>
            <person name="Ma J."/>
        </authorList>
    </citation>
    <scope>NUCLEOTIDE SEQUENCE [LARGE SCALE GENOMIC DNA]</scope>
    <source>
        <strain evidence="7">CGMCC 1.18437</strain>
    </source>
</reference>
<dbReference type="Proteomes" id="UP000539473">
    <property type="component" value="Unassembled WGS sequence"/>
</dbReference>
<evidence type="ECO:0000313" key="6">
    <source>
        <dbReference type="Proteomes" id="UP000539473"/>
    </source>
</evidence>
<sequence>MATPDLLNDATQALNHDRTLTQAGLASTLGIGRATLHRHYPTRDALIHAIAEEALTLTERALHAAQPDEGPALEALDRVTLALLPLGHRYHFLLTEPTLDRDPDLQPRGAALEASLHALLTRARDDGTLRADVPAAWYLETYGMLLWATWNAVHAGHLARLDAPRVLRLTFIEGLGSRP</sequence>
<dbReference type="Gene3D" id="1.10.357.10">
    <property type="entry name" value="Tetracycline Repressor, domain 2"/>
    <property type="match status" value="1"/>
</dbReference>
<dbReference type="GO" id="GO:0003700">
    <property type="term" value="F:DNA-binding transcription factor activity"/>
    <property type="evidence" value="ECO:0007669"/>
    <property type="project" value="TreeGrafter"/>
</dbReference>
<keyword evidence="2" id="KW-0238">DNA-binding</keyword>
<reference evidence="5 6" key="3">
    <citation type="submission" date="2020-08" db="EMBL/GenBank/DDBJ databases">
        <title>Genomic Encyclopedia of Type Strains, Phase IV (KMG-IV): sequencing the most valuable type-strain genomes for metagenomic binning, comparative biology and taxonomic classification.</title>
        <authorList>
            <person name="Goeker M."/>
        </authorList>
    </citation>
    <scope>NUCLEOTIDE SEQUENCE [LARGE SCALE GENOMIC DNA]</scope>
    <source>
        <strain evidence="5 6">DSM 27521</strain>
    </source>
</reference>
<evidence type="ECO:0000256" key="2">
    <source>
        <dbReference type="ARBA" id="ARBA00023125"/>
    </source>
</evidence>
<keyword evidence="7" id="KW-1185">Reference proteome</keyword>
<dbReference type="InterPro" id="IPR050109">
    <property type="entry name" value="HTH-type_TetR-like_transc_reg"/>
</dbReference>